<keyword evidence="1" id="KW-0472">Membrane</keyword>
<keyword evidence="3" id="KW-1185">Reference proteome</keyword>
<name>A0A1R0H2F2_9FUNG</name>
<organism evidence="2 3">
    <name type="scientific">Smittium mucronatum</name>
    <dbReference type="NCBI Taxonomy" id="133383"/>
    <lineage>
        <taxon>Eukaryota</taxon>
        <taxon>Fungi</taxon>
        <taxon>Fungi incertae sedis</taxon>
        <taxon>Zoopagomycota</taxon>
        <taxon>Kickxellomycotina</taxon>
        <taxon>Harpellomycetes</taxon>
        <taxon>Harpellales</taxon>
        <taxon>Legeriomycetaceae</taxon>
        <taxon>Smittium</taxon>
    </lineage>
</organism>
<evidence type="ECO:0000256" key="1">
    <source>
        <dbReference type="SAM" id="Phobius"/>
    </source>
</evidence>
<gene>
    <name evidence="2" type="ORF">AYI68_g2555</name>
</gene>
<reference evidence="2 3" key="1">
    <citation type="journal article" date="2016" name="Mol. Biol. Evol.">
        <title>Genome-Wide Survey of Gut Fungi (Harpellales) Reveals the First Horizontally Transferred Ubiquitin Gene from a Mosquito Host.</title>
        <authorList>
            <person name="Wang Y."/>
            <person name="White M.M."/>
            <person name="Kvist S."/>
            <person name="Moncalvo J.M."/>
        </authorList>
    </citation>
    <scope>NUCLEOTIDE SEQUENCE [LARGE SCALE GENOMIC DNA]</scope>
    <source>
        <strain evidence="2 3">ALG-7-W6</strain>
    </source>
</reference>
<keyword evidence="1" id="KW-0812">Transmembrane</keyword>
<evidence type="ECO:0000313" key="3">
    <source>
        <dbReference type="Proteomes" id="UP000187455"/>
    </source>
</evidence>
<evidence type="ECO:0000313" key="2">
    <source>
        <dbReference type="EMBL" id="OLY83306.1"/>
    </source>
</evidence>
<dbReference type="EMBL" id="LSSL01000964">
    <property type="protein sequence ID" value="OLY83306.1"/>
    <property type="molecule type" value="Genomic_DNA"/>
</dbReference>
<accession>A0A1R0H2F2</accession>
<dbReference type="Proteomes" id="UP000187455">
    <property type="component" value="Unassembled WGS sequence"/>
</dbReference>
<proteinExistence type="predicted"/>
<dbReference type="AlphaFoldDB" id="A0A1R0H2F2"/>
<sequence length="149" mass="16350">MVSTPRPQTRFRNKIGIFKTVILATIVSIICFISILSNPKSADTIKIAKAKLCIENLKWNADFNSPKATAIIGGVACGYLEDVFISSKDTVKKLFEITIEGYSGNDFYEVEDQFISRGVVRLAKVVVASSLKVVLASLDSYEKAHAKSN</sequence>
<keyword evidence="1" id="KW-1133">Transmembrane helix</keyword>
<protein>
    <submittedName>
        <fullName evidence="2">Uncharacterized protein</fullName>
    </submittedName>
</protein>
<feature type="transmembrane region" description="Helical" evidence="1">
    <location>
        <begin position="16"/>
        <end position="36"/>
    </location>
</feature>
<comment type="caution">
    <text evidence="2">The sequence shown here is derived from an EMBL/GenBank/DDBJ whole genome shotgun (WGS) entry which is preliminary data.</text>
</comment>